<dbReference type="CDD" id="cd18084">
    <property type="entry name" value="RsmE-like"/>
    <property type="match status" value="1"/>
</dbReference>
<dbReference type="Pfam" id="PF20260">
    <property type="entry name" value="PUA_4"/>
    <property type="match status" value="1"/>
</dbReference>
<sequence length="253" mass="28103">MVSLHRFFVAHERIKDGYVIIEGDEAKHLSKVLRLGPGDEVLVCDGSGKELLVRLETAEKGLIKGRVVNQNHPEREPGLTVGLVQGVGKGEKMDFIVQKAVELGISRIYPVMTDRGTVRLDGERAFHRVQRWEKIAKEACKQCGRTVVPEIKGITDLTVVMDECRDIPGLFFYEGEWKRPLKTILRENARILRDRGVILYIGAEGGFSLREAETARKRGILMAGLGPRILRTETAALAAITAVMYELGDLGGN</sequence>
<evidence type="ECO:0000256" key="5">
    <source>
        <dbReference type="ARBA" id="ARBA00022490"/>
    </source>
</evidence>
<keyword evidence="8 12" id="KW-0808">Transferase</keyword>
<dbReference type="SUPFAM" id="SSF75217">
    <property type="entry name" value="alpha/beta knot"/>
    <property type="match status" value="1"/>
</dbReference>
<dbReference type="InterPro" id="IPR029028">
    <property type="entry name" value="Alpha/beta_knot_MTases"/>
</dbReference>
<evidence type="ECO:0000313" key="15">
    <source>
        <dbReference type="EMBL" id="ADI02407.1"/>
    </source>
</evidence>
<dbReference type="GO" id="GO:0070475">
    <property type="term" value="P:rRNA base methylation"/>
    <property type="evidence" value="ECO:0007669"/>
    <property type="project" value="TreeGrafter"/>
</dbReference>
<comment type="subcellular location">
    <subcellularLocation>
        <location evidence="1 12">Cytoplasm</location>
    </subcellularLocation>
</comment>
<evidence type="ECO:0000256" key="1">
    <source>
        <dbReference type="ARBA" id="ARBA00004496"/>
    </source>
</evidence>
<dbReference type="NCBIfam" id="NF008692">
    <property type="entry name" value="PRK11713.1-5"/>
    <property type="match status" value="1"/>
</dbReference>
<dbReference type="PANTHER" id="PTHR30027">
    <property type="entry name" value="RIBOSOMAL RNA SMALL SUBUNIT METHYLTRANSFERASE E"/>
    <property type="match status" value="1"/>
</dbReference>
<evidence type="ECO:0000256" key="12">
    <source>
        <dbReference type="PIRNR" id="PIRNR015601"/>
    </source>
</evidence>
<dbReference type="NCBIfam" id="TIGR00046">
    <property type="entry name" value="RsmE family RNA methyltransferase"/>
    <property type="match status" value="1"/>
</dbReference>
<dbReference type="EC" id="2.1.1.193" evidence="3 12"/>
<feature type="domain" description="Ribosomal RNA small subunit methyltransferase E methyltransferase" evidence="13">
    <location>
        <begin position="79"/>
        <end position="243"/>
    </location>
</feature>
<dbReference type="Proteomes" id="UP000000378">
    <property type="component" value="Chromosome"/>
</dbReference>
<evidence type="ECO:0000256" key="9">
    <source>
        <dbReference type="ARBA" id="ARBA00022691"/>
    </source>
</evidence>
<proteinExistence type="inferred from homology"/>
<accession>D7CNX2</accession>
<name>D7CNX2_SYNLT</name>
<dbReference type="InterPro" id="IPR046886">
    <property type="entry name" value="RsmE_MTase_dom"/>
</dbReference>
<comment type="catalytic activity">
    <reaction evidence="11 12">
        <text>uridine(1498) in 16S rRNA + S-adenosyl-L-methionine = N(3)-methyluridine(1498) in 16S rRNA + S-adenosyl-L-homocysteine + H(+)</text>
        <dbReference type="Rhea" id="RHEA:42920"/>
        <dbReference type="Rhea" id="RHEA-COMP:10283"/>
        <dbReference type="Rhea" id="RHEA-COMP:10284"/>
        <dbReference type="ChEBI" id="CHEBI:15378"/>
        <dbReference type="ChEBI" id="CHEBI:57856"/>
        <dbReference type="ChEBI" id="CHEBI:59789"/>
        <dbReference type="ChEBI" id="CHEBI:65315"/>
        <dbReference type="ChEBI" id="CHEBI:74502"/>
        <dbReference type="EC" id="2.1.1.193"/>
    </reaction>
</comment>
<dbReference type="Gene3D" id="3.40.1280.10">
    <property type="match status" value="1"/>
</dbReference>
<dbReference type="InterPro" id="IPR029026">
    <property type="entry name" value="tRNA_m1G_MTases_N"/>
</dbReference>
<evidence type="ECO:0000256" key="6">
    <source>
        <dbReference type="ARBA" id="ARBA00022552"/>
    </source>
</evidence>
<evidence type="ECO:0000256" key="8">
    <source>
        <dbReference type="ARBA" id="ARBA00022679"/>
    </source>
</evidence>
<dbReference type="GO" id="GO:0005737">
    <property type="term" value="C:cytoplasm"/>
    <property type="evidence" value="ECO:0007669"/>
    <property type="project" value="UniProtKB-SubCell"/>
</dbReference>
<dbReference type="InterPro" id="IPR046887">
    <property type="entry name" value="RsmE_PUA-like"/>
</dbReference>
<evidence type="ECO:0000256" key="4">
    <source>
        <dbReference type="ARBA" id="ARBA00013673"/>
    </source>
</evidence>
<feature type="domain" description="Ribosomal RNA small subunit methyltransferase E PUA-like" evidence="14">
    <location>
        <begin position="21"/>
        <end position="67"/>
    </location>
</feature>
<protein>
    <recommendedName>
        <fullName evidence="4 12">Ribosomal RNA small subunit methyltransferase E</fullName>
        <ecNumber evidence="3 12">2.1.1.193</ecNumber>
    </recommendedName>
</protein>
<dbReference type="KEGG" id="slp:Slip_1648"/>
<dbReference type="EMBL" id="CP002048">
    <property type="protein sequence ID" value="ADI02407.1"/>
    <property type="molecule type" value="Genomic_DNA"/>
</dbReference>
<keyword evidence="16" id="KW-1185">Reference proteome</keyword>
<dbReference type="AlphaFoldDB" id="D7CNX2"/>
<dbReference type="RefSeq" id="WP_013175809.1">
    <property type="nucleotide sequence ID" value="NC_014220.1"/>
</dbReference>
<evidence type="ECO:0000256" key="11">
    <source>
        <dbReference type="ARBA" id="ARBA00047944"/>
    </source>
</evidence>
<dbReference type="InterPro" id="IPR006700">
    <property type="entry name" value="RsmE"/>
</dbReference>
<dbReference type="GO" id="GO:0070042">
    <property type="term" value="F:rRNA (uridine-N3-)-methyltransferase activity"/>
    <property type="evidence" value="ECO:0007669"/>
    <property type="project" value="TreeGrafter"/>
</dbReference>
<comment type="similarity">
    <text evidence="2 12">Belongs to the RNA methyltransferase RsmE family.</text>
</comment>
<evidence type="ECO:0000256" key="2">
    <source>
        <dbReference type="ARBA" id="ARBA00005528"/>
    </source>
</evidence>
<dbReference type="HOGENOM" id="CLU_067442_3_0_9"/>
<gene>
    <name evidence="15" type="ordered locus">Slip_1648</name>
</gene>
<reference evidence="16" key="1">
    <citation type="journal article" date="2010" name="Stand. Genomic Sci.">
        <title>Complete genome sequence of Syntrophothermus lipocalidus type strain (TGB-C1T).</title>
        <authorList>
            <consortium name="US DOE Joint Genome Institute (JGI-PGF)"/>
            <person name="Djao O."/>
            <person name="Zhang X."/>
            <person name="Lucas S."/>
            <person name="Lapidus A."/>
            <person name="Glavina Del Rio T."/>
            <person name="Nolan M."/>
            <person name="Tice H."/>
            <person name="Cheng J."/>
            <person name="Han C."/>
            <person name="Tapia R."/>
            <person name="Goodwin L."/>
            <person name="Pitluck S."/>
            <person name="Liolios K."/>
            <person name="Ivanova N."/>
            <person name="Mavromatis K."/>
            <person name="Mikhailova N."/>
            <person name="Ovchinnikova G."/>
            <person name="Pati A."/>
            <person name="Brambilla E."/>
            <person name="Chen A."/>
            <person name="Palaniappan K."/>
            <person name="Land M."/>
            <person name="Hauser L."/>
            <person name="Chang Y."/>
            <person name="Jeffries C."/>
            <person name="Rohde M."/>
            <person name="Sikorski J."/>
            <person name="Spring S."/>
            <person name="Goker M."/>
            <person name="Detter J."/>
            <person name="Woyke T."/>
            <person name="Bristow J."/>
            <person name="Eisen J."/>
            <person name="Markowitz V."/>
            <person name="Hugenholtz P."/>
            <person name="Kyrpides N."/>
            <person name="Klenk H."/>
        </authorList>
    </citation>
    <scope>NUCLEOTIDE SEQUENCE [LARGE SCALE GENOMIC DNA]</scope>
    <source>
        <strain evidence="16">DSM 12680 / TGB-C1</strain>
    </source>
</reference>
<comment type="function">
    <text evidence="10 12">Specifically methylates the N3 position of the uracil ring of uridine 1498 (m3U1498) in 16S rRNA. Acts on the fully assembled 30S ribosomal subunit.</text>
</comment>
<evidence type="ECO:0000259" key="13">
    <source>
        <dbReference type="Pfam" id="PF04452"/>
    </source>
</evidence>
<reference evidence="15 16" key="2">
    <citation type="journal article" date="2010" name="Stand. Genomic Sci.">
        <title>Complete genome sequence of Syntrophothermus lipocalidus type strain (TGB-C1).</title>
        <authorList>
            <person name="Djao O.D."/>
            <person name="Zhang X."/>
            <person name="Lucas S."/>
            <person name="Lapidus A."/>
            <person name="Del Rio T.G."/>
            <person name="Nolan M."/>
            <person name="Tice H."/>
            <person name="Cheng J.F."/>
            <person name="Han C."/>
            <person name="Tapia R."/>
            <person name="Goodwin L."/>
            <person name="Pitluck S."/>
            <person name="Liolios K."/>
            <person name="Ivanova N."/>
            <person name="Mavromatis K."/>
            <person name="Mikhailova N."/>
            <person name="Ovchinnikova G."/>
            <person name="Pati A."/>
            <person name="Brambilla E."/>
            <person name="Chen A."/>
            <person name="Palaniappan K."/>
            <person name="Land M."/>
            <person name="Hauser L."/>
            <person name="Chang Y.J."/>
            <person name="Jeffries C.D."/>
            <person name="Rohde M."/>
            <person name="Sikorski J."/>
            <person name="Spring S."/>
            <person name="Goker M."/>
            <person name="Detter J.C."/>
            <person name="Woyke T."/>
            <person name="Bristow J."/>
            <person name="Eisen J.A."/>
            <person name="Markowitz V."/>
            <person name="Hugenholtz P."/>
            <person name="Kyrpides N.C."/>
            <person name="Klenk H.P."/>
        </authorList>
    </citation>
    <scope>NUCLEOTIDE SEQUENCE [LARGE SCALE GENOMIC DNA]</scope>
    <source>
        <strain evidence="16">DSM 12680 / TGB-C1</strain>
    </source>
</reference>
<dbReference type="InterPro" id="IPR015947">
    <property type="entry name" value="PUA-like_sf"/>
</dbReference>
<dbReference type="STRING" id="643648.Slip_1648"/>
<dbReference type="PANTHER" id="PTHR30027:SF3">
    <property type="entry name" value="16S RRNA (URACIL(1498)-N(3))-METHYLTRANSFERASE"/>
    <property type="match status" value="1"/>
</dbReference>
<dbReference type="Pfam" id="PF04452">
    <property type="entry name" value="Methyltrans_RNA"/>
    <property type="match status" value="1"/>
</dbReference>
<keyword evidence="7 12" id="KW-0489">Methyltransferase</keyword>
<keyword evidence="9 12" id="KW-0949">S-adenosyl-L-methionine</keyword>
<dbReference type="SUPFAM" id="SSF88697">
    <property type="entry name" value="PUA domain-like"/>
    <property type="match status" value="1"/>
</dbReference>
<evidence type="ECO:0000259" key="14">
    <source>
        <dbReference type="Pfam" id="PF20260"/>
    </source>
</evidence>
<keyword evidence="5 12" id="KW-0963">Cytoplasm</keyword>
<dbReference type="eggNOG" id="COG1385">
    <property type="taxonomic scope" value="Bacteria"/>
</dbReference>
<keyword evidence="6 12" id="KW-0698">rRNA processing</keyword>
<organism evidence="15 16">
    <name type="scientific">Syntrophothermus lipocalidus (strain DSM 12680 / TGB-C1)</name>
    <dbReference type="NCBI Taxonomy" id="643648"/>
    <lineage>
        <taxon>Bacteria</taxon>
        <taxon>Bacillati</taxon>
        <taxon>Bacillota</taxon>
        <taxon>Clostridia</taxon>
        <taxon>Eubacteriales</taxon>
        <taxon>Syntrophomonadaceae</taxon>
        <taxon>Syntrophothermus</taxon>
    </lineage>
</organism>
<evidence type="ECO:0000256" key="3">
    <source>
        <dbReference type="ARBA" id="ARBA00012328"/>
    </source>
</evidence>
<evidence type="ECO:0000256" key="7">
    <source>
        <dbReference type="ARBA" id="ARBA00022603"/>
    </source>
</evidence>
<dbReference type="PIRSF" id="PIRSF015601">
    <property type="entry name" value="MTase_slr0722"/>
    <property type="match status" value="1"/>
</dbReference>
<evidence type="ECO:0000313" key="16">
    <source>
        <dbReference type="Proteomes" id="UP000000378"/>
    </source>
</evidence>
<evidence type="ECO:0000256" key="10">
    <source>
        <dbReference type="ARBA" id="ARBA00025699"/>
    </source>
</evidence>